<dbReference type="AlphaFoldDB" id="A0AAE3VWE6"/>
<dbReference type="Proteomes" id="UP001240236">
    <property type="component" value="Unassembled WGS sequence"/>
</dbReference>
<name>A0AAE3VWE6_9ACTN</name>
<organism evidence="6 7">
    <name type="scientific">Catenuloplanes indicus</name>
    <dbReference type="NCBI Taxonomy" id="137267"/>
    <lineage>
        <taxon>Bacteria</taxon>
        <taxon>Bacillati</taxon>
        <taxon>Actinomycetota</taxon>
        <taxon>Actinomycetes</taxon>
        <taxon>Micromonosporales</taxon>
        <taxon>Micromonosporaceae</taxon>
        <taxon>Catenuloplanes</taxon>
    </lineage>
</organism>
<dbReference type="GO" id="GO:0046306">
    <property type="term" value="P:alkanesulfonate catabolic process"/>
    <property type="evidence" value="ECO:0007669"/>
    <property type="project" value="TreeGrafter"/>
</dbReference>
<comment type="caution">
    <text evidence="6">The sequence shown here is derived from an EMBL/GenBank/DDBJ whole genome shotgun (WGS) entry which is preliminary data.</text>
</comment>
<evidence type="ECO:0000259" key="5">
    <source>
        <dbReference type="Pfam" id="PF00296"/>
    </source>
</evidence>
<proteinExistence type="predicted"/>
<sequence>MTDDLRVYGTALPGRATDANTADSIRGLARRAEKYGYTGLLAFYNHENIDPWVVAAVMLQATRSLVPLVALQPYAVPPITAAKTLHDLATLYRRRIDVNLITGGIRGELGQVGDDVDHDGRYDRAVEHISIVRRLTSSPEPLTHEGTYYRTRKLLAHAVLPEDLRPRVFVAGSSAANLRAALDVADATITHPEPVDAFAARFAAPRHGHRPRIGIRVGLIARPTDEEAWDVARRGYPPDRRAMAMTALKTRSESDWNRRIARLAVAADVHDEVYWTGAYRSDRALMPQLVGSYERVAAYLRRYLALGVRELLLGGVLDEEEFAHCDVVLDRVR</sequence>
<dbReference type="Pfam" id="PF00296">
    <property type="entry name" value="Bac_luciferase"/>
    <property type="match status" value="1"/>
</dbReference>
<evidence type="ECO:0000313" key="6">
    <source>
        <dbReference type="EMBL" id="MDQ0364925.1"/>
    </source>
</evidence>
<dbReference type="Gene3D" id="3.20.20.30">
    <property type="entry name" value="Luciferase-like domain"/>
    <property type="match status" value="1"/>
</dbReference>
<dbReference type="RefSeq" id="WP_307236837.1">
    <property type="nucleotide sequence ID" value="NZ_JAUSUZ010000001.1"/>
</dbReference>
<evidence type="ECO:0000256" key="1">
    <source>
        <dbReference type="ARBA" id="ARBA00022630"/>
    </source>
</evidence>
<feature type="domain" description="Luciferase-like" evidence="5">
    <location>
        <begin position="17"/>
        <end position="309"/>
    </location>
</feature>
<evidence type="ECO:0000313" key="7">
    <source>
        <dbReference type="Proteomes" id="UP001240236"/>
    </source>
</evidence>
<protein>
    <submittedName>
        <fullName evidence="6">Alkanesulfonate monooxygenase SsuD/methylene tetrahydromethanopterin reductase-like flavin-dependent oxidoreductase (Luciferase family)</fullName>
    </submittedName>
</protein>
<keyword evidence="3" id="KW-0560">Oxidoreductase</keyword>
<accession>A0AAE3VWE6</accession>
<keyword evidence="4 6" id="KW-0503">Monooxygenase</keyword>
<dbReference type="PANTHER" id="PTHR42847:SF4">
    <property type="entry name" value="ALKANESULFONATE MONOOXYGENASE-RELATED"/>
    <property type="match status" value="1"/>
</dbReference>
<dbReference type="EMBL" id="JAUSUZ010000001">
    <property type="protein sequence ID" value="MDQ0364925.1"/>
    <property type="molecule type" value="Genomic_DNA"/>
</dbReference>
<dbReference type="GO" id="GO:0008726">
    <property type="term" value="F:alkanesulfonate monooxygenase activity"/>
    <property type="evidence" value="ECO:0007669"/>
    <property type="project" value="TreeGrafter"/>
</dbReference>
<evidence type="ECO:0000256" key="4">
    <source>
        <dbReference type="ARBA" id="ARBA00023033"/>
    </source>
</evidence>
<dbReference type="SUPFAM" id="SSF51679">
    <property type="entry name" value="Bacterial luciferase-like"/>
    <property type="match status" value="1"/>
</dbReference>
<dbReference type="InterPro" id="IPR036661">
    <property type="entry name" value="Luciferase-like_sf"/>
</dbReference>
<evidence type="ECO:0000256" key="2">
    <source>
        <dbReference type="ARBA" id="ARBA00022643"/>
    </source>
</evidence>
<gene>
    <name evidence="6" type="ORF">J2S42_001594</name>
</gene>
<dbReference type="InterPro" id="IPR011251">
    <property type="entry name" value="Luciferase-like_dom"/>
</dbReference>
<reference evidence="6 7" key="1">
    <citation type="submission" date="2023-07" db="EMBL/GenBank/DDBJ databases">
        <title>Sequencing the genomes of 1000 actinobacteria strains.</title>
        <authorList>
            <person name="Klenk H.-P."/>
        </authorList>
    </citation>
    <scope>NUCLEOTIDE SEQUENCE [LARGE SCALE GENOMIC DNA]</scope>
    <source>
        <strain evidence="6 7">DSM 44709</strain>
    </source>
</reference>
<keyword evidence="1" id="KW-0285">Flavoprotein</keyword>
<keyword evidence="7" id="KW-1185">Reference proteome</keyword>
<evidence type="ECO:0000256" key="3">
    <source>
        <dbReference type="ARBA" id="ARBA00023002"/>
    </source>
</evidence>
<keyword evidence="2" id="KW-0288">FMN</keyword>
<dbReference type="InterPro" id="IPR050172">
    <property type="entry name" value="SsuD_RutA_monooxygenase"/>
</dbReference>
<dbReference type="PANTHER" id="PTHR42847">
    <property type="entry name" value="ALKANESULFONATE MONOOXYGENASE"/>
    <property type="match status" value="1"/>
</dbReference>